<name>A0A369UL97_9GAMM</name>
<sequence length="415" mass="46080">MRPYRPGATVRQNVFIGLARCNQTSASGPEMSVERYPTPFLMTAQKCTLCATMIDAFKSSPKRLWLLQIIGWLGFGLISALAALQFKNARPLLIYFAGMTWAGYWATFPLLAFCRWLSKSGMSWTKIILLTVGSCYVLGAVCSLTGAILEAWLGHPAQAGTWRSVLFVGVTNAIAPMIMLIAWAGIYFGLRQWEEAGKQERRTLRSEALARDAELRALRYQITPHFLFNTLNGISTLVGEGEIQPARNMISLLAEFLRSTLEPTDRGDVTIAEELRQVRQYIAIEQIRLGDRMHVSIDADPDLMDVAVPHLLLQPLVENAIRHGIAPLVNGGKLSLVISAEGPFARMRIHNTYVPRQEIHRRAISAPAGVGLANTRERLMTRYGTAHYFSASGDPSDGWSVVLDVPRDTTEKLHS</sequence>
<evidence type="ECO:0000256" key="1">
    <source>
        <dbReference type="SAM" id="Phobius"/>
    </source>
</evidence>
<gene>
    <name evidence="3" type="ORF">DVJ77_13410</name>
</gene>
<feature type="domain" description="Signal transduction histidine kinase internal region" evidence="2">
    <location>
        <begin position="213"/>
        <end position="293"/>
    </location>
</feature>
<keyword evidence="1" id="KW-1133">Transmembrane helix</keyword>
<feature type="transmembrane region" description="Helical" evidence="1">
    <location>
        <begin position="64"/>
        <end position="86"/>
    </location>
</feature>
<keyword evidence="1" id="KW-0812">Transmembrane</keyword>
<dbReference type="SUPFAM" id="SSF55874">
    <property type="entry name" value="ATPase domain of HSP90 chaperone/DNA topoisomerase II/histidine kinase"/>
    <property type="match status" value="1"/>
</dbReference>
<feature type="transmembrane region" description="Helical" evidence="1">
    <location>
        <begin position="92"/>
        <end position="115"/>
    </location>
</feature>
<dbReference type="Pfam" id="PF06580">
    <property type="entry name" value="His_kinase"/>
    <property type="match status" value="1"/>
</dbReference>
<dbReference type="InterPro" id="IPR010559">
    <property type="entry name" value="Sig_transdc_His_kin_internal"/>
</dbReference>
<dbReference type="OrthoDB" id="2514702at2"/>
<dbReference type="Proteomes" id="UP000253782">
    <property type="component" value="Unassembled WGS sequence"/>
</dbReference>
<comment type="caution">
    <text evidence="3">The sequence shown here is derived from an EMBL/GenBank/DDBJ whole genome shotgun (WGS) entry which is preliminary data.</text>
</comment>
<dbReference type="InterPro" id="IPR050640">
    <property type="entry name" value="Bact_2-comp_sensor_kinase"/>
</dbReference>
<evidence type="ECO:0000259" key="2">
    <source>
        <dbReference type="Pfam" id="PF06580"/>
    </source>
</evidence>
<dbReference type="InterPro" id="IPR036890">
    <property type="entry name" value="HATPase_C_sf"/>
</dbReference>
<dbReference type="Gene3D" id="3.30.565.10">
    <property type="entry name" value="Histidine kinase-like ATPase, C-terminal domain"/>
    <property type="match status" value="1"/>
</dbReference>
<accession>A0A369UL97</accession>
<dbReference type="PANTHER" id="PTHR34220:SF7">
    <property type="entry name" value="SENSOR HISTIDINE KINASE YPDA"/>
    <property type="match status" value="1"/>
</dbReference>
<feature type="transmembrane region" description="Helical" evidence="1">
    <location>
        <begin position="165"/>
        <end position="190"/>
    </location>
</feature>
<keyword evidence="4" id="KW-1185">Reference proteome</keyword>
<dbReference type="PANTHER" id="PTHR34220">
    <property type="entry name" value="SENSOR HISTIDINE KINASE YPDA"/>
    <property type="match status" value="1"/>
</dbReference>
<dbReference type="AlphaFoldDB" id="A0A369UL97"/>
<evidence type="ECO:0000313" key="4">
    <source>
        <dbReference type="Proteomes" id="UP000253782"/>
    </source>
</evidence>
<dbReference type="GO" id="GO:0016020">
    <property type="term" value="C:membrane"/>
    <property type="evidence" value="ECO:0007669"/>
    <property type="project" value="InterPro"/>
</dbReference>
<dbReference type="GO" id="GO:0000155">
    <property type="term" value="F:phosphorelay sensor kinase activity"/>
    <property type="evidence" value="ECO:0007669"/>
    <property type="project" value="InterPro"/>
</dbReference>
<feature type="transmembrane region" description="Helical" evidence="1">
    <location>
        <begin position="127"/>
        <end position="153"/>
    </location>
</feature>
<proteinExistence type="predicted"/>
<evidence type="ECO:0000313" key="3">
    <source>
        <dbReference type="EMBL" id="RDD81301.1"/>
    </source>
</evidence>
<reference evidence="3 4" key="1">
    <citation type="submission" date="2018-07" db="EMBL/GenBank/DDBJ databases">
        <title>Dyella tabacisoli L4-6T, whole genome shotgun sequence.</title>
        <authorList>
            <person name="Zhou X.-K."/>
            <person name="Li W.-J."/>
            <person name="Duan Y.-Q."/>
        </authorList>
    </citation>
    <scope>NUCLEOTIDE SEQUENCE [LARGE SCALE GENOMIC DNA]</scope>
    <source>
        <strain evidence="3 4">L4-6</strain>
    </source>
</reference>
<dbReference type="EMBL" id="QQAH01000011">
    <property type="protein sequence ID" value="RDD81301.1"/>
    <property type="molecule type" value="Genomic_DNA"/>
</dbReference>
<protein>
    <recommendedName>
        <fullName evidence="2">Signal transduction histidine kinase internal region domain-containing protein</fullName>
    </recommendedName>
</protein>
<keyword evidence="1" id="KW-0472">Membrane</keyword>
<organism evidence="3 4">
    <name type="scientific">Dyella tabacisoli</name>
    <dbReference type="NCBI Taxonomy" id="2282381"/>
    <lineage>
        <taxon>Bacteria</taxon>
        <taxon>Pseudomonadati</taxon>
        <taxon>Pseudomonadota</taxon>
        <taxon>Gammaproteobacteria</taxon>
        <taxon>Lysobacterales</taxon>
        <taxon>Rhodanobacteraceae</taxon>
        <taxon>Dyella</taxon>
    </lineage>
</organism>